<feature type="region of interest" description="Disordered" evidence="4">
    <location>
        <begin position="1"/>
        <end position="20"/>
    </location>
</feature>
<feature type="domain" description="D-isomer specific 2-hydroxyacid dehydrogenase catalytic" evidence="5">
    <location>
        <begin position="30"/>
        <end position="351"/>
    </location>
</feature>
<dbReference type="InterPro" id="IPR006139">
    <property type="entry name" value="D-isomer_2_OHA_DH_cat_dom"/>
</dbReference>
<sequence>MTDTHPMDAPSMDRLATDVPPADMGRRPVVVLTHRVHRPILDMLSTSCEVIANQSDESLPPSELRRRAAGADGLMAFMPDRITAEFLDECPRLQVVAGALKGHDNIDVDACTERGIWVTRVEDLLTEPTAELAAGLLIGLARNIPAGDRSVRAGRAGWRPTLYGTTLVGSTIGLVGAGRLGRAVARLLRGFEATILCSDPAPVSSAGEEGPEMERVELSELLERSDSVVVCAPLNAHTLHLLDRRRLESMRPGSLLVNVGRGSVVDESAVAELLRCGHLGGFAADVFEFEDLSRSDRPAGVPEDLVAMPDRTLLTPHLGSAVASARIQIEEHAARAILQVLAREVPDGAVNRPPRTGSAVPTPAV</sequence>
<dbReference type="PANTHER" id="PTHR10996:SF257">
    <property type="entry name" value="GLYOXYLATE REDUCTASE 1"/>
    <property type="match status" value="1"/>
</dbReference>
<comment type="caution">
    <text evidence="7">The sequence shown here is derived from an EMBL/GenBank/DDBJ whole genome shotgun (WGS) entry which is preliminary data.</text>
</comment>
<organism evidence="7 8">
    <name type="scientific">Brevibacterium daeguense</name>
    <dbReference type="NCBI Taxonomy" id="909936"/>
    <lineage>
        <taxon>Bacteria</taxon>
        <taxon>Bacillati</taxon>
        <taxon>Actinomycetota</taxon>
        <taxon>Actinomycetes</taxon>
        <taxon>Micrococcales</taxon>
        <taxon>Brevibacteriaceae</taxon>
        <taxon>Brevibacterium</taxon>
    </lineage>
</organism>
<dbReference type="PROSITE" id="PS00671">
    <property type="entry name" value="D_2_HYDROXYACID_DH_3"/>
    <property type="match status" value="1"/>
</dbReference>
<dbReference type="InterPro" id="IPR029753">
    <property type="entry name" value="D-isomer_DH_CS"/>
</dbReference>
<dbReference type="SUPFAM" id="SSF51735">
    <property type="entry name" value="NAD(P)-binding Rossmann-fold domains"/>
    <property type="match status" value="1"/>
</dbReference>
<keyword evidence="8" id="KW-1185">Reference proteome</keyword>
<evidence type="ECO:0000256" key="2">
    <source>
        <dbReference type="ARBA" id="ARBA00023002"/>
    </source>
</evidence>
<evidence type="ECO:0000256" key="1">
    <source>
        <dbReference type="ARBA" id="ARBA00005854"/>
    </source>
</evidence>
<evidence type="ECO:0000313" key="7">
    <source>
        <dbReference type="EMBL" id="GAA4282898.1"/>
    </source>
</evidence>
<dbReference type="SUPFAM" id="SSF52283">
    <property type="entry name" value="Formate/glycerate dehydrogenase catalytic domain-like"/>
    <property type="match status" value="1"/>
</dbReference>
<dbReference type="InterPro" id="IPR050223">
    <property type="entry name" value="D-isomer_2-hydroxyacid_DH"/>
</dbReference>
<evidence type="ECO:0000313" key="8">
    <source>
        <dbReference type="Proteomes" id="UP001501586"/>
    </source>
</evidence>
<feature type="domain" description="D-isomer specific 2-hydroxyacid dehydrogenase NAD-binding" evidence="6">
    <location>
        <begin position="135"/>
        <end position="319"/>
    </location>
</feature>
<gene>
    <name evidence="7" type="primary">gyaR</name>
    <name evidence="7" type="ORF">GCM10022261_04290</name>
</gene>
<evidence type="ECO:0000256" key="3">
    <source>
        <dbReference type="RuleBase" id="RU003719"/>
    </source>
</evidence>
<dbReference type="PANTHER" id="PTHR10996">
    <property type="entry name" value="2-HYDROXYACID DEHYDROGENASE-RELATED"/>
    <property type="match status" value="1"/>
</dbReference>
<protein>
    <submittedName>
        <fullName evidence="7">Glyoxylate reductase</fullName>
    </submittedName>
</protein>
<dbReference type="Pfam" id="PF02826">
    <property type="entry name" value="2-Hacid_dh_C"/>
    <property type="match status" value="1"/>
</dbReference>
<dbReference type="InterPro" id="IPR006140">
    <property type="entry name" value="D-isomer_DH_NAD-bd"/>
</dbReference>
<name>A0ABP8EFY5_9MICO</name>
<proteinExistence type="inferred from homology"/>
<evidence type="ECO:0000259" key="5">
    <source>
        <dbReference type="Pfam" id="PF00389"/>
    </source>
</evidence>
<dbReference type="Pfam" id="PF00389">
    <property type="entry name" value="2-Hacid_dh"/>
    <property type="match status" value="1"/>
</dbReference>
<dbReference type="InterPro" id="IPR036291">
    <property type="entry name" value="NAD(P)-bd_dom_sf"/>
</dbReference>
<reference evidence="8" key="1">
    <citation type="journal article" date="2019" name="Int. J. Syst. Evol. Microbiol.">
        <title>The Global Catalogue of Microorganisms (GCM) 10K type strain sequencing project: providing services to taxonomists for standard genome sequencing and annotation.</title>
        <authorList>
            <consortium name="The Broad Institute Genomics Platform"/>
            <consortium name="The Broad Institute Genome Sequencing Center for Infectious Disease"/>
            <person name="Wu L."/>
            <person name="Ma J."/>
        </authorList>
    </citation>
    <scope>NUCLEOTIDE SEQUENCE [LARGE SCALE GENOMIC DNA]</scope>
    <source>
        <strain evidence="8">JCM 17458</strain>
    </source>
</reference>
<dbReference type="Proteomes" id="UP001501586">
    <property type="component" value="Unassembled WGS sequence"/>
</dbReference>
<accession>A0ABP8EFY5</accession>
<comment type="similarity">
    <text evidence="1 3">Belongs to the D-isomer specific 2-hydroxyacid dehydrogenase family.</text>
</comment>
<dbReference type="Gene3D" id="3.40.50.720">
    <property type="entry name" value="NAD(P)-binding Rossmann-like Domain"/>
    <property type="match status" value="2"/>
</dbReference>
<evidence type="ECO:0000256" key="4">
    <source>
        <dbReference type="SAM" id="MobiDB-lite"/>
    </source>
</evidence>
<keyword evidence="2 3" id="KW-0560">Oxidoreductase</keyword>
<dbReference type="EMBL" id="BAABAZ010000004">
    <property type="protein sequence ID" value="GAA4282898.1"/>
    <property type="molecule type" value="Genomic_DNA"/>
</dbReference>
<evidence type="ECO:0000259" key="6">
    <source>
        <dbReference type="Pfam" id="PF02826"/>
    </source>
</evidence>
<dbReference type="CDD" id="cd12157">
    <property type="entry name" value="PTDH"/>
    <property type="match status" value="1"/>
</dbReference>